<comment type="caution">
    <text evidence="6">The sequence shown here is derived from an EMBL/GenBank/DDBJ whole genome shotgun (WGS) entry which is preliminary data.</text>
</comment>
<keyword evidence="2 4" id="KW-0732">Signal</keyword>
<comment type="similarity">
    <text evidence="1">Belongs to the peptidase S33 family.</text>
</comment>
<organism evidence="6 7">
    <name type="scientific">Rhodococcoides corynebacterioides</name>
    <dbReference type="NCBI Taxonomy" id="53972"/>
    <lineage>
        <taxon>Bacteria</taxon>
        <taxon>Bacillati</taxon>
        <taxon>Actinomycetota</taxon>
        <taxon>Actinomycetes</taxon>
        <taxon>Mycobacteriales</taxon>
        <taxon>Nocardiaceae</taxon>
        <taxon>Rhodococcoides</taxon>
    </lineage>
</organism>
<dbReference type="Gene3D" id="3.40.50.1820">
    <property type="entry name" value="alpha/beta hydrolase"/>
    <property type="match status" value="1"/>
</dbReference>
<sequence length="506" mass="54413">MNRHHTRTAAAAAICLVLVGCSTTSTTSKPDTEVQQPHSMPDLNWSACPDGVGGPAEEPSRLQCASVPVPVDYDDPDGEQIDLEISRLPSQKPEERRGVLLLNPGGPGGTGLDQPTFLVNQGMPQSVLDSYDLIGMDTRGVGHSSPISCGFTDDLHYYGAVPPYAYDQAAFDEQVRTAREVARRCAEEDDGLLRHVSTANMARDLDRVRAALGEDTASFLGYSYGSALGAAYASMFPESTDRIVLDSNIGDTHLDRAGMRRYSRGMEDTFPDLARWIADRHDRYGLGATEDEVRATYFDIASRLDATPVNGVDGRSFRLATFVTLYNPATYETAADAWVSYRDGLAAGQGGDLPQAAPVPSAGDNSWSVFLAVTCNDVEWPHDVTTYETAVAADRVDYPLFGAAAANIMPCAFWAHAPAEPPVAIDTDGPTNILIAQHRSDPVTPLRGGELLDERFGDRSRLLTVDGSGHGVFALGTNPCAQEVVAEYLVDGALPEKDARCPRATQ</sequence>
<dbReference type="Proteomes" id="UP000703038">
    <property type="component" value="Unassembled WGS sequence"/>
</dbReference>
<keyword evidence="7" id="KW-1185">Reference proteome</keyword>
<keyword evidence="3" id="KW-0378">Hydrolase</keyword>
<accession>A0ABS2KZ03</accession>
<evidence type="ECO:0000256" key="4">
    <source>
        <dbReference type="SAM" id="SignalP"/>
    </source>
</evidence>
<dbReference type="SUPFAM" id="SSF53474">
    <property type="entry name" value="alpha/beta-Hydrolases"/>
    <property type="match status" value="1"/>
</dbReference>
<evidence type="ECO:0000313" key="7">
    <source>
        <dbReference type="Proteomes" id="UP000703038"/>
    </source>
</evidence>
<gene>
    <name evidence="6" type="ORF">JOE42_003754</name>
</gene>
<reference evidence="6 7" key="1">
    <citation type="submission" date="2021-01" db="EMBL/GenBank/DDBJ databases">
        <title>Genomics of switchgrass bacterial isolates.</title>
        <authorList>
            <person name="Shade A."/>
        </authorList>
    </citation>
    <scope>NUCLEOTIDE SEQUENCE [LARGE SCALE GENOMIC DNA]</scope>
    <source>
        <strain evidence="6 7">PvP111</strain>
    </source>
</reference>
<name>A0ABS2KZ03_9NOCA</name>
<protein>
    <submittedName>
        <fullName evidence="6">Pimeloyl-ACP methyl ester carboxylesterase</fullName>
    </submittedName>
</protein>
<feature type="signal peptide" evidence="4">
    <location>
        <begin position="1"/>
        <end position="27"/>
    </location>
</feature>
<feature type="domain" description="Peptidase S33 tripeptidyl aminopeptidase-like C-terminal" evidence="5">
    <location>
        <begin position="399"/>
        <end position="501"/>
    </location>
</feature>
<evidence type="ECO:0000256" key="1">
    <source>
        <dbReference type="ARBA" id="ARBA00010088"/>
    </source>
</evidence>
<dbReference type="Pfam" id="PF08386">
    <property type="entry name" value="Abhydrolase_4"/>
    <property type="match status" value="1"/>
</dbReference>
<evidence type="ECO:0000256" key="2">
    <source>
        <dbReference type="ARBA" id="ARBA00022729"/>
    </source>
</evidence>
<dbReference type="PANTHER" id="PTHR43248:SF29">
    <property type="entry name" value="TRIPEPTIDYL AMINOPEPTIDASE"/>
    <property type="match status" value="1"/>
</dbReference>
<evidence type="ECO:0000313" key="6">
    <source>
        <dbReference type="EMBL" id="MBM7417021.1"/>
    </source>
</evidence>
<dbReference type="PANTHER" id="PTHR43248">
    <property type="entry name" value="2-SUCCINYL-6-HYDROXY-2,4-CYCLOHEXADIENE-1-CARBOXYLATE SYNTHASE"/>
    <property type="match status" value="1"/>
</dbReference>
<dbReference type="InterPro" id="IPR029058">
    <property type="entry name" value="AB_hydrolase_fold"/>
</dbReference>
<dbReference type="InterPro" id="IPR051601">
    <property type="entry name" value="Serine_prot/Carboxylest_S33"/>
</dbReference>
<evidence type="ECO:0000256" key="3">
    <source>
        <dbReference type="ARBA" id="ARBA00022801"/>
    </source>
</evidence>
<feature type="chain" id="PRO_5047447175" evidence="4">
    <location>
        <begin position="28"/>
        <end position="506"/>
    </location>
</feature>
<dbReference type="EMBL" id="JAFBBK010000001">
    <property type="protein sequence ID" value="MBM7417021.1"/>
    <property type="molecule type" value="Genomic_DNA"/>
</dbReference>
<evidence type="ECO:0000259" key="5">
    <source>
        <dbReference type="Pfam" id="PF08386"/>
    </source>
</evidence>
<dbReference type="RefSeq" id="WP_307806075.1">
    <property type="nucleotide sequence ID" value="NZ_JAFBBK010000001.1"/>
</dbReference>
<proteinExistence type="inferred from homology"/>
<dbReference type="InterPro" id="IPR013595">
    <property type="entry name" value="Pept_S33_TAP-like_C"/>
</dbReference>
<dbReference type="PROSITE" id="PS51257">
    <property type="entry name" value="PROKAR_LIPOPROTEIN"/>
    <property type="match status" value="1"/>
</dbReference>